<accession>A0A6B1D206</accession>
<organism evidence="1">
    <name type="scientific">Caldilineaceae bacterium SB0661_bin_32</name>
    <dbReference type="NCBI Taxonomy" id="2605255"/>
    <lineage>
        <taxon>Bacteria</taxon>
        <taxon>Bacillati</taxon>
        <taxon>Chloroflexota</taxon>
        <taxon>Caldilineae</taxon>
        <taxon>Caldilineales</taxon>
        <taxon>Caldilineaceae</taxon>
    </lineage>
</organism>
<dbReference type="AlphaFoldDB" id="A0A6B1D206"/>
<reference evidence="1" key="1">
    <citation type="submission" date="2019-09" db="EMBL/GenBank/DDBJ databases">
        <title>Characterisation of the sponge microbiome using genome-centric metagenomics.</title>
        <authorList>
            <person name="Engelberts J.P."/>
            <person name="Robbins S.J."/>
            <person name="De Goeij J.M."/>
            <person name="Aranda M."/>
            <person name="Bell S.C."/>
            <person name="Webster N.S."/>
        </authorList>
    </citation>
    <scope>NUCLEOTIDE SEQUENCE</scope>
    <source>
        <strain evidence="1">SB0661_bin_32</strain>
    </source>
</reference>
<sequence>MAQFTTAELGTVVYNSDEGELQAKTHGGWTRCILPSSVLGSGVKSFFAEIQSALAQLRHVRLGLSAVEKHGVGPYNNRRFYEQHARVIGSDGKMYRRIGLRGSGAPDPVTETEPRTIWEEDVQKIHYSGRIVAGGRINADGTLVTAESWNIASATRSGSNSDNYRYVIVLDAVDLEDELGVDDFSDRDYRVQVNPLVDVNDMTITLIVPSDPPCFSVQFEKRVSQSVLHEGVARSFYFVVYAR</sequence>
<evidence type="ECO:0000313" key="1">
    <source>
        <dbReference type="EMBL" id="MYC93626.1"/>
    </source>
</evidence>
<name>A0A6B1D206_9CHLR</name>
<gene>
    <name evidence="1" type="ORF">F4X14_01530</name>
</gene>
<proteinExistence type="predicted"/>
<comment type="caution">
    <text evidence="1">The sequence shown here is derived from an EMBL/GenBank/DDBJ whole genome shotgun (WGS) entry which is preliminary data.</text>
</comment>
<dbReference type="EMBL" id="VXMH01000010">
    <property type="protein sequence ID" value="MYC93626.1"/>
    <property type="molecule type" value="Genomic_DNA"/>
</dbReference>
<protein>
    <submittedName>
        <fullName evidence="1">Uncharacterized protein</fullName>
    </submittedName>
</protein>